<protein>
    <submittedName>
        <fullName evidence="5">N-acetyltransferase</fullName>
    </submittedName>
</protein>
<reference evidence="5 6" key="1">
    <citation type="submission" date="2018-08" db="EMBL/GenBank/DDBJ databases">
        <title>A genome reference for cultivated species of the human gut microbiota.</title>
        <authorList>
            <person name="Zou Y."/>
            <person name="Xue W."/>
            <person name="Luo G."/>
        </authorList>
    </citation>
    <scope>NUCLEOTIDE SEQUENCE [LARGE SCALE GENOMIC DNA]</scope>
    <source>
        <strain evidence="5 6">AF22-12AC</strain>
    </source>
</reference>
<comment type="caution">
    <text evidence="5">The sequence shown here is derived from an EMBL/GenBank/DDBJ whole genome shotgun (WGS) entry which is preliminary data.</text>
</comment>
<dbReference type="Proteomes" id="UP000266172">
    <property type="component" value="Unassembled WGS sequence"/>
</dbReference>
<name>A0A395V9L2_9FIRM</name>
<gene>
    <name evidence="5" type="ORF">DWX93_13290</name>
</gene>
<dbReference type="Pfam" id="PF13302">
    <property type="entry name" value="Acetyltransf_3"/>
    <property type="match status" value="1"/>
</dbReference>
<evidence type="ECO:0000313" key="6">
    <source>
        <dbReference type="Proteomes" id="UP000266172"/>
    </source>
</evidence>
<dbReference type="InterPro" id="IPR000182">
    <property type="entry name" value="GNAT_dom"/>
</dbReference>
<organism evidence="5 6">
    <name type="scientific">Roseburia hominis</name>
    <dbReference type="NCBI Taxonomy" id="301301"/>
    <lineage>
        <taxon>Bacteria</taxon>
        <taxon>Bacillati</taxon>
        <taxon>Bacillota</taxon>
        <taxon>Clostridia</taxon>
        <taxon>Lachnospirales</taxon>
        <taxon>Lachnospiraceae</taxon>
        <taxon>Roseburia</taxon>
    </lineage>
</organism>
<accession>A0A395V9L2</accession>
<feature type="domain" description="N-acetyltransferase" evidence="4">
    <location>
        <begin position="32"/>
        <end position="203"/>
    </location>
</feature>
<evidence type="ECO:0000256" key="2">
    <source>
        <dbReference type="ARBA" id="ARBA00023315"/>
    </source>
</evidence>
<dbReference type="GO" id="GO:0008999">
    <property type="term" value="F:protein-N-terminal-alanine acetyltransferase activity"/>
    <property type="evidence" value="ECO:0007669"/>
    <property type="project" value="TreeGrafter"/>
</dbReference>
<dbReference type="SUPFAM" id="SSF55729">
    <property type="entry name" value="Acyl-CoA N-acyltransferases (Nat)"/>
    <property type="match status" value="1"/>
</dbReference>
<keyword evidence="2" id="KW-0012">Acyltransferase</keyword>
<keyword evidence="1 5" id="KW-0808">Transferase</keyword>
<proteinExistence type="inferred from homology"/>
<dbReference type="PANTHER" id="PTHR43792">
    <property type="entry name" value="GNAT FAMILY, PUTATIVE (AFU_ORTHOLOGUE AFUA_3G00765)-RELATED-RELATED"/>
    <property type="match status" value="1"/>
</dbReference>
<dbReference type="PANTHER" id="PTHR43792:SF8">
    <property type="entry name" value="[RIBOSOMAL PROTEIN US5]-ALANINE N-ACETYLTRANSFERASE"/>
    <property type="match status" value="1"/>
</dbReference>
<dbReference type="PROSITE" id="PS51186">
    <property type="entry name" value="GNAT"/>
    <property type="match status" value="1"/>
</dbReference>
<evidence type="ECO:0000259" key="4">
    <source>
        <dbReference type="PROSITE" id="PS51186"/>
    </source>
</evidence>
<comment type="similarity">
    <text evidence="3">Belongs to the acetyltransferase family. RimJ subfamily.</text>
</comment>
<dbReference type="Gene3D" id="3.40.630.30">
    <property type="match status" value="1"/>
</dbReference>
<dbReference type="GO" id="GO:0005737">
    <property type="term" value="C:cytoplasm"/>
    <property type="evidence" value="ECO:0007669"/>
    <property type="project" value="TreeGrafter"/>
</dbReference>
<dbReference type="InterPro" id="IPR016181">
    <property type="entry name" value="Acyl_CoA_acyltransferase"/>
</dbReference>
<evidence type="ECO:0000256" key="3">
    <source>
        <dbReference type="ARBA" id="ARBA00038502"/>
    </source>
</evidence>
<sequence>MEQFRQREYCMNCSNHMTGSFPVHTMYTTDRLILKILTPDYTNDVLAFQCRNRELFERYEPTRPPYFLTPAHQQAILKCEYDLARKCASIRFYVFLKTNPRIIIGTVCLHDILRMPYCCSEIGYKLDAAFQHQGYAREAVTKVLNIAFTDLSLHRVFARVMPENTPSLRLLEDIGFTCEGTEYACTQIQGKWKDHIRYALLNPYSSI</sequence>
<dbReference type="EMBL" id="QRVL01000013">
    <property type="protein sequence ID" value="RGS38005.1"/>
    <property type="molecule type" value="Genomic_DNA"/>
</dbReference>
<evidence type="ECO:0000313" key="5">
    <source>
        <dbReference type="EMBL" id="RGS38005.1"/>
    </source>
</evidence>
<dbReference type="InterPro" id="IPR051531">
    <property type="entry name" value="N-acetyltransferase"/>
</dbReference>
<evidence type="ECO:0000256" key="1">
    <source>
        <dbReference type="ARBA" id="ARBA00022679"/>
    </source>
</evidence>
<dbReference type="AlphaFoldDB" id="A0A395V9L2"/>